<dbReference type="PROSITE" id="PS51450">
    <property type="entry name" value="LRR"/>
    <property type="match status" value="1"/>
</dbReference>
<dbReference type="PANTHER" id="PTHR48051:SF35">
    <property type="entry name" value="LEUCINE-RICH REPEAT-CONTAINING PROTEIN 27"/>
    <property type="match status" value="1"/>
</dbReference>
<sequence length="383" mass="45364">QNLYLEGNVLASLPENLFYQLPNLIWLDLRNNKLTSLPSSIGDHRCLRTLLLEGNPIRKLPVELGNLTSLKAINLRNCPIEFPPDNVLHQGLSAILEFLRKIVKDNQIEQIEPSLQDTEIPTIEKLNLTERSQSSLDFSNVEEQQQFEKLRRELQQDEERNFFTHPINQSRKIWTSGSQQHTYTIPRKKRPYLTGMLPELPAYEVYIHAKQMEEQRLAAIREFKISQEIIEQRRKDLKALKDWREKASSMQEKKLMERREGNILFKNEVLKNAPFATDPDFYPVTRNELQSKQERRKRVVNVPSLKEEETKDKQLELQIQQHIRMMWERRRKQKKTVQEELEVAKRDLEIAEKFRSELAERKNRIPPIDYAFTAFSREPLSNS</sequence>
<dbReference type="AlphaFoldDB" id="A0A4W3JVS1"/>
<dbReference type="InParanoid" id="A0A4W3JVS1"/>
<dbReference type="SUPFAM" id="SSF52058">
    <property type="entry name" value="L domain-like"/>
    <property type="match status" value="1"/>
</dbReference>
<dbReference type="InterPro" id="IPR001611">
    <property type="entry name" value="Leu-rich_rpt"/>
</dbReference>
<proteinExistence type="predicted"/>
<evidence type="ECO:0000256" key="2">
    <source>
        <dbReference type="ARBA" id="ARBA00022737"/>
    </source>
</evidence>
<reference evidence="4" key="5">
    <citation type="submission" date="2025-09" db="UniProtKB">
        <authorList>
            <consortium name="Ensembl"/>
        </authorList>
    </citation>
    <scope>IDENTIFICATION</scope>
</reference>
<dbReference type="InterPro" id="IPR050216">
    <property type="entry name" value="LRR_domain-containing"/>
</dbReference>
<keyword evidence="1" id="KW-0433">Leucine-rich repeat</keyword>
<keyword evidence="3" id="KW-0175">Coiled coil</keyword>
<dbReference type="GeneTree" id="ENSGT00390000007203"/>
<protein>
    <recommendedName>
        <fullName evidence="6">Leucine-rich repeat-containing protein 27</fullName>
    </recommendedName>
</protein>
<evidence type="ECO:0008006" key="6">
    <source>
        <dbReference type="Google" id="ProtNLM"/>
    </source>
</evidence>
<dbReference type="Proteomes" id="UP000314986">
    <property type="component" value="Unassembled WGS sequence"/>
</dbReference>
<name>A0A4W3JVS1_CALMI</name>
<dbReference type="PANTHER" id="PTHR48051">
    <property type="match status" value="1"/>
</dbReference>
<dbReference type="SMART" id="SM00369">
    <property type="entry name" value="LRR_TYP"/>
    <property type="match status" value="3"/>
</dbReference>
<dbReference type="GO" id="GO:0005737">
    <property type="term" value="C:cytoplasm"/>
    <property type="evidence" value="ECO:0007669"/>
    <property type="project" value="TreeGrafter"/>
</dbReference>
<evidence type="ECO:0000256" key="3">
    <source>
        <dbReference type="SAM" id="Coils"/>
    </source>
</evidence>
<evidence type="ECO:0000256" key="1">
    <source>
        <dbReference type="ARBA" id="ARBA00022614"/>
    </source>
</evidence>
<dbReference type="Pfam" id="PF13855">
    <property type="entry name" value="LRR_8"/>
    <property type="match status" value="1"/>
</dbReference>
<organism evidence="4 5">
    <name type="scientific">Callorhinchus milii</name>
    <name type="common">Ghost shark</name>
    <dbReference type="NCBI Taxonomy" id="7868"/>
    <lineage>
        <taxon>Eukaryota</taxon>
        <taxon>Metazoa</taxon>
        <taxon>Chordata</taxon>
        <taxon>Craniata</taxon>
        <taxon>Vertebrata</taxon>
        <taxon>Chondrichthyes</taxon>
        <taxon>Holocephali</taxon>
        <taxon>Chimaeriformes</taxon>
        <taxon>Callorhinchidae</taxon>
        <taxon>Callorhinchus</taxon>
    </lineage>
</organism>
<reference evidence="5" key="3">
    <citation type="journal article" date="2014" name="Nature">
        <title>Elephant shark genome provides unique insights into gnathostome evolution.</title>
        <authorList>
            <consortium name="International Elephant Shark Genome Sequencing Consortium"/>
            <person name="Venkatesh B."/>
            <person name="Lee A.P."/>
            <person name="Ravi V."/>
            <person name="Maurya A.K."/>
            <person name="Lian M.M."/>
            <person name="Swann J.B."/>
            <person name="Ohta Y."/>
            <person name="Flajnik M.F."/>
            <person name="Sutoh Y."/>
            <person name="Kasahara M."/>
            <person name="Hoon S."/>
            <person name="Gangu V."/>
            <person name="Roy S.W."/>
            <person name="Irimia M."/>
            <person name="Korzh V."/>
            <person name="Kondrychyn I."/>
            <person name="Lim Z.W."/>
            <person name="Tay B.H."/>
            <person name="Tohari S."/>
            <person name="Kong K.W."/>
            <person name="Ho S."/>
            <person name="Lorente-Galdos B."/>
            <person name="Quilez J."/>
            <person name="Marques-Bonet T."/>
            <person name="Raney B.J."/>
            <person name="Ingham P.W."/>
            <person name="Tay A."/>
            <person name="Hillier L.W."/>
            <person name="Minx P."/>
            <person name="Boehm T."/>
            <person name="Wilson R.K."/>
            <person name="Brenner S."/>
            <person name="Warren W.C."/>
        </authorList>
    </citation>
    <scope>NUCLEOTIDE SEQUENCE [LARGE SCALE GENOMIC DNA]</scope>
</reference>
<dbReference type="InterPro" id="IPR032675">
    <property type="entry name" value="LRR_dom_sf"/>
</dbReference>
<dbReference type="InterPro" id="IPR003591">
    <property type="entry name" value="Leu-rich_rpt_typical-subtyp"/>
</dbReference>
<keyword evidence="5" id="KW-1185">Reference proteome</keyword>
<reference evidence="5" key="2">
    <citation type="journal article" date="2007" name="PLoS Biol.">
        <title>Survey sequencing and comparative analysis of the elephant shark (Callorhinchus milii) genome.</title>
        <authorList>
            <person name="Venkatesh B."/>
            <person name="Kirkness E.F."/>
            <person name="Loh Y.H."/>
            <person name="Halpern A.L."/>
            <person name="Lee A.P."/>
            <person name="Johnson J."/>
            <person name="Dandona N."/>
            <person name="Viswanathan L.D."/>
            <person name="Tay A."/>
            <person name="Venter J.C."/>
            <person name="Strausberg R.L."/>
            <person name="Brenner S."/>
        </authorList>
    </citation>
    <scope>NUCLEOTIDE SEQUENCE [LARGE SCALE GENOMIC DNA]</scope>
</reference>
<reference evidence="5" key="1">
    <citation type="journal article" date="2006" name="Science">
        <title>Ancient noncoding elements conserved in the human genome.</title>
        <authorList>
            <person name="Venkatesh B."/>
            <person name="Kirkness E.F."/>
            <person name="Loh Y.H."/>
            <person name="Halpern A.L."/>
            <person name="Lee A.P."/>
            <person name="Johnson J."/>
            <person name="Dandona N."/>
            <person name="Viswanathan L.D."/>
            <person name="Tay A."/>
            <person name="Venter J.C."/>
            <person name="Strausberg R.L."/>
            <person name="Brenner S."/>
        </authorList>
    </citation>
    <scope>NUCLEOTIDE SEQUENCE [LARGE SCALE GENOMIC DNA]</scope>
</reference>
<dbReference type="Ensembl" id="ENSCMIT00000042884.1">
    <property type="protein sequence ID" value="ENSCMIP00000042273.1"/>
    <property type="gene ID" value="ENSCMIG00000017573.1"/>
</dbReference>
<dbReference type="STRING" id="7868.ENSCMIP00000042273"/>
<accession>A0A4W3JVS1</accession>
<dbReference type="OMA" id="MIPKDFF"/>
<feature type="coiled-coil region" evidence="3">
    <location>
        <begin position="305"/>
        <end position="354"/>
    </location>
</feature>
<dbReference type="Gene3D" id="3.80.10.10">
    <property type="entry name" value="Ribonuclease Inhibitor"/>
    <property type="match status" value="1"/>
</dbReference>
<evidence type="ECO:0000313" key="5">
    <source>
        <dbReference type="Proteomes" id="UP000314986"/>
    </source>
</evidence>
<evidence type="ECO:0000313" key="4">
    <source>
        <dbReference type="Ensembl" id="ENSCMIP00000042273.1"/>
    </source>
</evidence>
<reference evidence="4" key="4">
    <citation type="submission" date="2025-08" db="UniProtKB">
        <authorList>
            <consortium name="Ensembl"/>
        </authorList>
    </citation>
    <scope>IDENTIFICATION</scope>
</reference>
<keyword evidence="2" id="KW-0677">Repeat</keyword>